<feature type="domain" description="Neutral/alkaline non-lysosomal ceramidase N-terminal" evidence="3">
    <location>
        <begin position="59"/>
        <end position="270"/>
    </location>
</feature>
<keyword evidence="5" id="KW-1185">Reference proteome</keyword>
<organism evidence="4 5">
    <name type="scientific">Alcanivorax quisquiliarum</name>
    <dbReference type="NCBI Taxonomy" id="2933565"/>
    <lineage>
        <taxon>Bacteria</taxon>
        <taxon>Pseudomonadati</taxon>
        <taxon>Pseudomonadota</taxon>
        <taxon>Gammaproteobacteria</taxon>
        <taxon>Oceanospirillales</taxon>
        <taxon>Alcanivoracaceae</taxon>
        <taxon>Alcanivorax</taxon>
    </lineage>
</organism>
<keyword evidence="1" id="KW-0746">Sphingolipid metabolism</keyword>
<name>A0ABT0E4I6_9GAMM</name>
<feature type="transmembrane region" description="Helical" evidence="2">
    <location>
        <begin position="12"/>
        <end position="33"/>
    </location>
</feature>
<evidence type="ECO:0000256" key="2">
    <source>
        <dbReference type="SAM" id="Phobius"/>
    </source>
</evidence>
<comment type="catalytic activity">
    <reaction evidence="1">
        <text>an N-acylsphing-4-enine + H2O = sphing-4-enine + a fatty acid</text>
        <dbReference type="Rhea" id="RHEA:20856"/>
        <dbReference type="ChEBI" id="CHEBI:15377"/>
        <dbReference type="ChEBI" id="CHEBI:28868"/>
        <dbReference type="ChEBI" id="CHEBI:52639"/>
        <dbReference type="ChEBI" id="CHEBI:57756"/>
        <dbReference type="EC" id="3.5.1.23"/>
    </reaction>
</comment>
<evidence type="ECO:0000313" key="4">
    <source>
        <dbReference type="EMBL" id="MCK0536609.1"/>
    </source>
</evidence>
<dbReference type="RefSeq" id="WP_246948063.1">
    <property type="nucleotide sequence ID" value="NZ_JALKII010000001.1"/>
</dbReference>
<evidence type="ECO:0000256" key="1">
    <source>
        <dbReference type="RuleBase" id="RU366019"/>
    </source>
</evidence>
<reference evidence="4" key="1">
    <citation type="submission" date="2022-04" db="EMBL/GenBank/DDBJ databases">
        <title>Alcanivorax sp. CY1518 draft genome sequence.</title>
        <authorList>
            <person name="Zhao G."/>
            <person name="An M."/>
        </authorList>
    </citation>
    <scope>NUCLEOTIDE SEQUENCE</scope>
    <source>
        <strain evidence="4">CY1518</strain>
    </source>
</reference>
<dbReference type="Proteomes" id="UP001165524">
    <property type="component" value="Unassembled WGS sequence"/>
</dbReference>
<proteinExistence type="inferred from homology"/>
<dbReference type="EMBL" id="JALKII010000001">
    <property type="protein sequence ID" value="MCK0536609.1"/>
    <property type="molecule type" value="Genomic_DNA"/>
</dbReference>
<keyword evidence="2" id="KW-0472">Membrane</keyword>
<protein>
    <recommendedName>
        <fullName evidence="1">Neutral ceramidase</fullName>
        <ecNumber evidence="1">3.5.1.23</ecNumber>
    </recommendedName>
</protein>
<evidence type="ECO:0000313" key="5">
    <source>
        <dbReference type="Proteomes" id="UP001165524"/>
    </source>
</evidence>
<keyword evidence="1" id="KW-0443">Lipid metabolism</keyword>
<comment type="caution">
    <text evidence="4">The sequence shown here is derived from an EMBL/GenBank/DDBJ whole genome shotgun (WGS) entry which is preliminary data.</text>
</comment>
<dbReference type="Pfam" id="PF04734">
    <property type="entry name" value="Ceramidase_alk"/>
    <property type="match status" value="2"/>
</dbReference>
<dbReference type="PANTHER" id="PTHR12670:SF1">
    <property type="entry name" value="NEUTRAL CERAMIDASE"/>
    <property type="match status" value="1"/>
</dbReference>
<accession>A0ABT0E4I6</accession>
<dbReference type="PANTHER" id="PTHR12670">
    <property type="entry name" value="CERAMIDASE"/>
    <property type="match status" value="1"/>
</dbReference>
<gene>
    <name evidence="4" type="ORF">MU846_02705</name>
</gene>
<dbReference type="InterPro" id="IPR006823">
    <property type="entry name" value="Ceramidase_alk"/>
</dbReference>
<keyword evidence="2" id="KW-1133">Transmembrane helix</keyword>
<sequence length="671" mass="74720">MPKRHFFRPLRVLLGGVLIALIAGLLFTAWPFIAYPVTELEISRPAPLPAATTGPAMAGIIQTDITPPIGIPKFGYSAWARPSDGFRTRLKARVFYLQQPGQTPLALVTLDLGAGSRVLHHRVAELIAPHTDVPAHGLSLLVTHTHSGPGQYLDSDFYNVFGSDLPGFDPQLTEFLSQRIADAVIQAYRQRRAARFATGSTEIRGFTRNRSLPAWARNFDLPESALTEDLAYQAVNPTLTMLRIDLAGDDDRYHPAGALTAFSIHGTAIPAFTRPWHADVWHWLAEDMAGHIARHHDTPFTPVHGAFQATHADNTPAWRDGQRGDREAERIGRGLAGHAFRLFQQLGDNLDAQLQLAVGARELDLLTLDADARAGLCERAITGAATVGAAKGDEVFPISWLPLIQRGWPKRWFNDNCQGAKHWMLSRLQLLLAAERFPHQALIQVVRINDIVLVNLPWEVTFESGNRIRDAVRAALPAGPWRIEISSLANGFFGYATTPEEYSLQYYEGGHTLYGPHTVDMLRQQSAQLAAQVFQHGDVDDLPAHWRFSLISRVFWPQTDSPVAARAALTSPVFRDAQELREASWSFHFEGEHPAHLRLHEPLLRVEQRGADGQWQLHVDDQGSALQLRLVEENSHGAEYEVLWHNPDHPAPGVLRRFHVLGTEALYSAEF</sequence>
<keyword evidence="1" id="KW-0378">Hydrolase</keyword>
<dbReference type="EC" id="3.5.1.23" evidence="1"/>
<keyword evidence="2" id="KW-0812">Transmembrane</keyword>
<feature type="domain" description="Neutral/alkaline non-lysosomal ceramidase N-terminal" evidence="3">
    <location>
        <begin position="415"/>
        <end position="522"/>
    </location>
</feature>
<comment type="similarity">
    <text evidence="1">Belongs to the neutral ceramidase family.</text>
</comment>
<dbReference type="InterPro" id="IPR031329">
    <property type="entry name" value="NEUT/ALK_ceramidase_N"/>
</dbReference>
<evidence type="ECO:0000259" key="3">
    <source>
        <dbReference type="Pfam" id="PF04734"/>
    </source>
</evidence>